<feature type="compositionally biased region" description="Low complexity" evidence="1">
    <location>
        <begin position="754"/>
        <end position="765"/>
    </location>
</feature>
<feature type="compositionally biased region" description="Basic residues" evidence="1">
    <location>
        <begin position="573"/>
        <end position="585"/>
    </location>
</feature>
<gene>
    <name evidence="2" type="ORF">NKR19_g7080</name>
</gene>
<feature type="region of interest" description="Disordered" evidence="1">
    <location>
        <begin position="66"/>
        <end position="195"/>
    </location>
</feature>
<reference evidence="2" key="1">
    <citation type="submission" date="2022-07" db="EMBL/GenBank/DDBJ databases">
        <title>Fungi with potential for degradation of polypropylene.</title>
        <authorList>
            <person name="Gostincar C."/>
        </authorList>
    </citation>
    <scope>NUCLEOTIDE SEQUENCE</scope>
    <source>
        <strain evidence="2">EXF-13287</strain>
    </source>
</reference>
<feature type="compositionally biased region" description="Low complexity" evidence="1">
    <location>
        <begin position="964"/>
        <end position="996"/>
    </location>
</feature>
<sequence>MASEAPQERPNEASVTSGEPTIKIDSDPQHVDSDHPDVNGETATPGTDEIENKQIADIVDDLVNSAEVSISGGSDTEASRSKLHPDDKGHSRTSSSVKKPHSFKAVSVNKTFLAAKGSSSNAPSKTGDKSAVASGTSTPGTTSLAAARPRLVVKSTSGLVTKSSTGVNGSKGTAPDPNAVWNKNRPVPPPEPKKYTDEELKKYGIHMATRLHTDDTKGQANWADIDDDDDDWAPESITWKDGTKITIPHAEEHAPAPTPAAPSPAPVTATAPVQQMAAKEVEKPRSPAPTILSSKPSLPSGKGIVFSKGAPEKPTLVAKPPAPPTPVKSPWAPIPKVDRASPVVAEPLTSHQGPAKFGPREVSASKSATPPPPKEIAADDFSRSPWRDGPGATNRELFNSQSGRYEPVMDRRGSVRTDPHSRPAAVLQRASQHETQGPAEPSAAFQTSRVSEQHNPYGRRRGSSIVSGGSGSYMHLKGQHEHPLGPPEVLSARRESFTAVTDGPRSPVRNFSPSAQHPGQRPLANQTWQPHISPASVHSVPQSQPTAAPLPAEPQPGVPAGRSIEEDLALQKRLMHEKRELAKKRRQEEEAREEAARRERIRLKLEALGPAPESRSAKKAATKEESPAEPQTQQNETPVPQIQKHPVPDTQSAEPTATAPPVRGTPPDTSINGVREQPKPAKIPGQDNINARSQSQGPQNVGGWPTGPRQQQQFSQQNVWGSPYNDSRSLGNGAFNPELAVKPIPGPIAPPSTGRIPSGPAARPAPIGPPGQVPRRPAGAQQRNQMQSAWAAAVQADDVTTTQQLREKHAQEAKRLQAQGLDFAAVQATIKETWRPTKVDDEGRRKNEEQAQHAYHQAKAPGWGQPADLAAETAQGQVPVSVLASSEYVQQNAAVGSSSDMSSSSIFGTAAQQTKGSRFFPSASRDARQEAAAGTDNRGRSSSPSPPPPDMAGHPAFDGDVAHPHVSLPPVRPVVRLPPMQVAPAPIAPPQQQGQGPNFGWAAPAPYKGPEPASASSGPRQNWQARIDSLLGVNPSSHAKSVQVDSASRRSLEHPQYAQNATVSLPRGLHRIWPSDGEDSPTTKDQAETCFEEQEMGSLPPVKLPKLTPQAAWHPSAPPKPLPKKLWPSVSSAEELRFQSDYSANGAVIYILAPGMSARRIVTLPLSRNRSNPRNRGGRGGRHPSQQQRGGKVRESSASYSSDQMPPSIGSPGQPATRGGRGGFPRRDWSRQNGPAPILT</sequence>
<name>A0AA38VHC1_9PEZI</name>
<proteinExistence type="predicted"/>
<feature type="compositionally biased region" description="Polar residues" evidence="1">
    <location>
        <begin position="1196"/>
        <end position="1205"/>
    </location>
</feature>
<dbReference type="EMBL" id="JANBVN010000118">
    <property type="protein sequence ID" value="KAJ9142870.1"/>
    <property type="molecule type" value="Genomic_DNA"/>
</dbReference>
<organism evidence="2 3">
    <name type="scientific">Coniochaeta hoffmannii</name>
    <dbReference type="NCBI Taxonomy" id="91930"/>
    <lineage>
        <taxon>Eukaryota</taxon>
        <taxon>Fungi</taxon>
        <taxon>Dikarya</taxon>
        <taxon>Ascomycota</taxon>
        <taxon>Pezizomycotina</taxon>
        <taxon>Sordariomycetes</taxon>
        <taxon>Sordariomycetidae</taxon>
        <taxon>Coniochaetales</taxon>
        <taxon>Coniochaetaceae</taxon>
        <taxon>Coniochaeta</taxon>
    </lineage>
</organism>
<feature type="compositionally biased region" description="Low complexity" evidence="1">
    <location>
        <begin position="791"/>
        <end position="804"/>
    </location>
</feature>
<feature type="compositionally biased region" description="Basic and acidic residues" evidence="1">
    <location>
        <begin position="586"/>
        <end position="605"/>
    </location>
</feature>
<feature type="compositionally biased region" description="Polar residues" evidence="1">
    <location>
        <begin position="629"/>
        <end position="640"/>
    </location>
</feature>
<accession>A0AA38VHC1</accession>
<feature type="compositionally biased region" description="Polar residues" evidence="1">
    <location>
        <begin position="444"/>
        <end position="454"/>
    </location>
</feature>
<comment type="caution">
    <text evidence="2">The sequence shown here is derived from an EMBL/GenBank/DDBJ whole genome shotgun (WGS) entry which is preliminary data.</text>
</comment>
<feature type="compositionally biased region" description="Basic and acidic residues" evidence="1">
    <location>
        <begin position="376"/>
        <end position="386"/>
    </location>
</feature>
<feature type="region of interest" description="Disordered" evidence="1">
    <location>
        <begin position="251"/>
        <end position="813"/>
    </location>
</feature>
<feature type="compositionally biased region" description="Polar residues" evidence="1">
    <location>
        <begin position="1014"/>
        <end position="1024"/>
    </location>
</feature>
<evidence type="ECO:0000256" key="1">
    <source>
        <dbReference type="SAM" id="MobiDB-lite"/>
    </source>
</evidence>
<feature type="compositionally biased region" description="Basic and acidic residues" evidence="1">
    <location>
        <begin position="22"/>
        <end position="38"/>
    </location>
</feature>
<feature type="compositionally biased region" description="Basic residues" evidence="1">
    <location>
        <begin position="1171"/>
        <end position="1182"/>
    </location>
</feature>
<protein>
    <submittedName>
        <fullName evidence="2">Uncharacterized protein</fullName>
    </submittedName>
</protein>
<feature type="compositionally biased region" description="Polar residues" evidence="1">
    <location>
        <begin position="687"/>
        <end position="699"/>
    </location>
</feature>
<feature type="compositionally biased region" description="Polar residues" evidence="1">
    <location>
        <begin position="708"/>
        <end position="730"/>
    </location>
</feature>
<feature type="compositionally biased region" description="Basic and acidic residues" evidence="1">
    <location>
        <begin position="1"/>
        <end position="11"/>
    </location>
</feature>
<evidence type="ECO:0000313" key="2">
    <source>
        <dbReference type="EMBL" id="KAJ9142870.1"/>
    </source>
</evidence>
<keyword evidence="3" id="KW-1185">Reference proteome</keyword>
<feature type="compositionally biased region" description="Basic and acidic residues" evidence="1">
    <location>
        <begin position="832"/>
        <end position="851"/>
    </location>
</feature>
<feature type="region of interest" description="Disordered" evidence="1">
    <location>
        <begin position="1"/>
        <end position="53"/>
    </location>
</feature>
<feature type="region of interest" description="Disordered" evidence="1">
    <location>
        <begin position="1162"/>
        <end position="1240"/>
    </location>
</feature>
<evidence type="ECO:0000313" key="3">
    <source>
        <dbReference type="Proteomes" id="UP001174691"/>
    </source>
</evidence>
<feature type="compositionally biased region" description="Polar residues" evidence="1">
    <location>
        <begin position="906"/>
        <end position="916"/>
    </location>
</feature>
<feature type="compositionally biased region" description="Basic and acidic residues" evidence="1">
    <location>
        <begin position="407"/>
        <end position="421"/>
    </location>
</feature>
<dbReference type="AlphaFoldDB" id="A0AA38VHC1"/>
<feature type="region of interest" description="Disordered" evidence="1">
    <location>
        <begin position="893"/>
        <end position="1130"/>
    </location>
</feature>
<feature type="compositionally biased region" description="Polar residues" evidence="1">
    <location>
        <begin position="1034"/>
        <end position="1046"/>
    </location>
</feature>
<dbReference type="Proteomes" id="UP001174691">
    <property type="component" value="Unassembled WGS sequence"/>
</dbReference>
<feature type="region of interest" description="Disordered" evidence="1">
    <location>
        <begin position="828"/>
        <end position="876"/>
    </location>
</feature>
<feature type="compositionally biased region" description="Polar residues" evidence="1">
    <location>
        <begin position="154"/>
        <end position="171"/>
    </location>
</feature>
<feature type="compositionally biased region" description="Pro residues" evidence="1">
    <location>
        <begin position="256"/>
        <end position="265"/>
    </location>
</feature>
<feature type="compositionally biased region" description="Basic and acidic residues" evidence="1">
    <location>
        <begin position="77"/>
        <end position="90"/>
    </location>
</feature>
<feature type="compositionally biased region" description="Polar residues" evidence="1">
    <location>
        <begin position="66"/>
        <end position="76"/>
    </location>
</feature>
<feature type="compositionally biased region" description="Polar residues" evidence="1">
    <location>
        <begin position="133"/>
        <end position="144"/>
    </location>
</feature>
<feature type="compositionally biased region" description="Polar residues" evidence="1">
    <location>
        <begin position="509"/>
        <end position="530"/>
    </location>
</feature>